<gene>
    <name evidence="1" type="ORF">K443DRAFT_112900</name>
</gene>
<dbReference type="AlphaFoldDB" id="A0A0C9WPJ7"/>
<evidence type="ECO:0000313" key="1">
    <source>
        <dbReference type="EMBL" id="KIJ92880.1"/>
    </source>
</evidence>
<name>A0A0C9WPJ7_9AGAR</name>
<dbReference type="Proteomes" id="UP000054477">
    <property type="component" value="Unassembled WGS sequence"/>
</dbReference>
<protein>
    <submittedName>
        <fullName evidence="1">Uncharacterized protein</fullName>
    </submittedName>
</protein>
<proteinExistence type="predicted"/>
<reference evidence="2" key="2">
    <citation type="submission" date="2015-01" db="EMBL/GenBank/DDBJ databases">
        <title>Evolutionary Origins and Diversification of the Mycorrhizal Mutualists.</title>
        <authorList>
            <consortium name="DOE Joint Genome Institute"/>
            <consortium name="Mycorrhizal Genomics Consortium"/>
            <person name="Kohler A."/>
            <person name="Kuo A."/>
            <person name="Nagy L.G."/>
            <person name="Floudas D."/>
            <person name="Copeland A."/>
            <person name="Barry K.W."/>
            <person name="Cichocki N."/>
            <person name="Veneault-Fourrey C."/>
            <person name="LaButti K."/>
            <person name="Lindquist E.A."/>
            <person name="Lipzen A."/>
            <person name="Lundell T."/>
            <person name="Morin E."/>
            <person name="Murat C."/>
            <person name="Riley R."/>
            <person name="Ohm R."/>
            <person name="Sun H."/>
            <person name="Tunlid A."/>
            <person name="Henrissat B."/>
            <person name="Grigoriev I.V."/>
            <person name="Hibbett D.S."/>
            <person name="Martin F."/>
        </authorList>
    </citation>
    <scope>NUCLEOTIDE SEQUENCE [LARGE SCALE GENOMIC DNA]</scope>
    <source>
        <strain evidence="2">LaAM-08-1</strain>
    </source>
</reference>
<organism evidence="1 2">
    <name type="scientific">Laccaria amethystina LaAM-08-1</name>
    <dbReference type="NCBI Taxonomy" id="1095629"/>
    <lineage>
        <taxon>Eukaryota</taxon>
        <taxon>Fungi</taxon>
        <taxon>Dikarya</taxon>
        <taxon>Basidiomycota</taxon>
        <taxon>Agaricomycotina</taxon>
        <taxon>Agaricomycetes</taxon>
        <taxon>Agaricomycetidae</taxon>
        <taxon>Agaricales</taxon>
        <taxon>Agaricineae</taxon>
        <taxon>Hydnangiaceae</taxon>
        <taxon>Laccaria</taxon>
    </lineage>
</organism>
<dbReference type="HOGENOM" id="CLU_3143296_0_0_1"/>
<keyword evidence="2" id="KW-1185">Reference proteome</keyword>
<dbReference type="OrthoDB" id="3094276at2759"/>
<reference evidence="1 2" key="1">
    <citation type="submission" date="2014-04" db="EMBL/GenBank/DDBJ databases">
        <authorList>
            <consortium name="DOE Joint Genome Institute"/>
            <person name="Kuo A."/>
            <person name="Kohler A."/>
            <person name="Nagy L.G."/>
            <person name="Floudas D."/>
            <person name="Copeland A."/>
            <person name="Barry K.W."/>
            <person name="Cichocki N."/>
            <person name="Veneault-Fourrey C."/>
            <person name="LaButti K."/>
            <person name="Lindquist E.A."/>
            <person name="Lipzen A."/>
            <person name="Lundell T."/>
            <person name="Morin E."/>
            <person name="Murat C."/>
            <person name="Sun H."/>
            <person name="Tunlid A."/>
            <person name="Henrissat B."/>
            <person name="Grigoriev I.V."/>
            <person name="Hibbett D.S."/>
            <person name="Martin F."/>
            <person name="Nordberg H.P."/>
            <person name="Cantor M.N."/>
            <person name="Hua S.X."/>
        </authorList>
    </citation>
    <scope>NUCLEOTIDE SEQUENCE [LARGE SCALE GENOMIC DNA]</scope>
    <source>
        <strain evidence="1 2">LaAM-08-1</strain>
    </source>
</reference>
<sequence>LALGQLQYLGRWKTSCTCSCFGINDVSTLRHQIYTDERTVPQVMNQRQGGSYSL</sequence>
<evidence type="ECO:0000313" key="2">
    <source>
        <dbReference type="Proteomes" id="UP000054477"/>
    </source>
</evidence>
<feature type="non-terminal residue" evidence="1">
    <location>
        <position position="1"/>
    </location>
</feature>
<accession>A0A0C9WPJ7</accession>
<dbReference type="EMBL" id="KN838878">
    <property type="protein sequence ID" value="KIJ92880.1"/>
    <property type="molecule type" value="Genomic_DNA"/>
</dbReference>